<accession>A0ACC2UA45</accession>
<name>A0ACC2UA45_9FUNG</name>
<organism evidence="1 2">
    <name type="scientific">Entomophthora muscae</name>
    <dbReference type="NCBI Taxonomy" id="34485"/>
    <lineage>
        <taxon>Eukaryota</taxon>
        <taxon>Fungi</taxon>
        <taxon>Fungi incertae sedis</taxon>
        <taxon>Zoopagomycota</taxon>
        <taxon>Entomophthoromycotina</taxon>
        <taxon>Entomophthoromycetes</taxon>
        <taxon>Entomophthorales</taxon>
        <taxon>Entomophthoraceae</taxon>
        <taxon>Entomophthora</taxon>
    </lineage>
</organism>
<evidence type="ECO:0000313" key="1">
    <source>
        <dbReference type="EMBL" id="KAJ9083631.1"/>
    </source>
</evidence>
<dbReference type="Proteomes" id="UP001165960">
    <property type="component" value="Unassembled WGS sequence"/>
</dbReference>
<keyword evidence="2" id="KW-1185">Reference proteome</keyword>
<comment type="caution">
    <text evidence="1">The sequence shown here is derived from an EMBL/GenBank/DDBJ whole genome shotgun (WGS) entry which is preliminary data.</text>
</comment>
<reference evidence="1" key="1">
    <citation type="submission" date="2022-04" db="EMBL/GenBank/DDBJ databases">
        <title>Genome of the entomopathogenic fungus Entomophthora muscae.</title>
        <authorList>
            <person name="Elya C."/>
            <person name="Lovett B.R."/>
            <person name="Lee E."/>
            <person name="Macias A.M."/>
            <person name="Hajek A.E."/>
            <person name="De Bivort B.L."/>
            <person name="Kasson M.T."/>
            <person name="De Fine Licht H.H."/>
            <person name="Stajich J.E."/>
        </authorList>
    </citation>
    <scope>NUCLEOTIDE SEQUENCE</scope>
    <source>
        <strain evidence="1">Berkeley</strain>
    </source>
</reference>
<gene>
    <name evidence="1" type="ORF">DSO57_1032772</name>
</gene>
<proteinExistence type="predicted"/>
<dbReference type="EMBL" id="QTSX02000959">
    <property type="protein sequence ID" value="KAJ9083631.1"/>
    <property type="molecule type" value="Genomic_DNA"/>
</dbReference>
<sequence length="368" mass="41640">MASKISAVLKGINRFIFGQQNPSPNHFNKFSGIDKKMKLNRGLLSQATYQNISIFRTTAIVEAKKTLQLLRARFTLTPLQGSPSESGFLKPTIPSQSQPSSILSEFQSFLSKNPKFFKAAFINKAVKSLLSPLTPPQWYSRLYDLHIYQAARSLTLYLNHMGSNDYVLPFDHQSSGLVSSKIRNAVLPCHIEDLDTSDMRYFLSSQLETYHLQILSRVFKTNFFDSYNRSVVILIKPQANYRKAVNQLILKMESLKGSFLDLLLVVERLIEFGVWKLTVHAGQIQIWFPRPFGPSSIRQFLCSIGVHQTAASLNLGLLSYADIEQQEEGAFNISGSEVSDVTVSPSPYRQELYAFLEKINRGRLSFGH</sequence>
<evidence type="ECO:0000313" key="2">
    <source>
        <dbReference type="Proteomes" id="UP001165960"/>
    </source>
</evidence>
<protein>
    <submittedName>
        <fullName evidence="1">Uncharacterized protein</fullName>
    </submittedName>
</protein>